<feature type="compositionally biased region" description="Low complexity" evidence="1">
    <location>
        <begin position="216"/>
        <end position="233"/>
    </location>
</feature>
<organism evidence="3 4">
    <name type="scientific">Leptomonas seymouri</name>
    <dbReference type="NCBI Taxonomy" id="5684"/>
    <lineage>
        <taxon>Eukaryota</taxon>
        <taxon>Discoba</taxon>
        <taxon>Euglenozoa</taxon>
        <taxon>Kinetoplastea</taxon>
        <taxon>Metakinetoplastina</taxon>
        <taxon>Trypanosomatida</taxon>
        <taxon>Trypanosomatidae</taxon>
        <taxon>Leishmaniinae</taxon>
        <taxon>Leptomonas</taxon>
    </lineage>
</organism>
<reference evidence="3 4" key="1">
    <citation type="journal article" date="2015" name="PLoS Pathog.">
        <title>Leptomonas seymouri: Adaptations to the Dixenous Life Cycle Analyzed by Genome Sequencing, Transcriptome Profiling and Co-infection with Leishmania donovani.</title>
        <authorList>
            <person name="Kraeva N."/>
            <person name="Butenko A."/>
            <person name="Hlavacova J."/>
            <person name="Kostygov A."/>
            <person name="Myskova J."/>
            <person name="Grybchuk D."/>
            <person name="Lestinova T."/>
            <person name="Votypka J."/>
            <person name="Volf P."/>
            <person name="Opperdoes F."/>
            <person name="Flegontov P."/>
            <person name="Lukes J."/>
            <person name="Yurchenko V."/>
        </authorList>
    </citation>
    <scope>NUCLEOTIDE SEQUENCE [LARGE SCALE GENOMIC DNA]</scope>
    <source>
        <strain evidence="3 4">ATCC 30220</strain>
    </source>
</reference>
<proteinExistence type="predicted"/>
<feature type="region of interest" description="Disordered" evidence="1">
    <location>
        <begin position="80"/>
        <end position="102"/>
    </location>
</feature>
<gene>
    <name evidence="3" type="ORF">ABL78_3812</name>
</gene>
<evidence type="ECO:0000313" key="3">
    <source>
        <dbReference type="EMBL" id="KPI87100.1"/>
    </source>
</evidence>
<dbReference type="AlphaFoldDB" id="A0A0N1IL40"/>
<evidence type="ECO:0000259" key="2">
    <source>
        <dbReference type="Pfam" id="PF03399"/>
    </source>
</evidence>
<accession>A0A0N1IL40</accession>
<dbReference type="OrthoDB" id="199574at2759"/>
<dbReference type="GO" id="GO:0005634">
    <property type="term" value="C:nucleus"/>
    <property type="evidence" value="ECO:0007669"/>
    <property type="project" value="TreeGrafter"/>
</dbReference>
<dbReference type="EMBL" id="LJSK01000102">
    <property type="protein sequence ID" value="KPI87100.1"/>
    <property type="molecule type" value="Genomic_DNA"/>
</dbReference>
<keyword evidence="4" id="KW-1185">Reference proteome</keyword>
<dbReference type="OMA" id="KLRIMWL"/>
<name>A0A0N1IL40_LEPSE</name>
<dbReference type="Proteomes" id="UP000038009">
    <property type="component" value="Unassembled WGS sequence"/>
</dbReference>
<dbReference type="PANTHER" id="PTHR12436">
    <property type="entry name" value="80 KDA MCM3-ASSOCIATED PROTEIN"/>
    <property type="match status" value="1"/>
</dbReference>
<feature type="domain" description="SAC3/GANP/THP3 conserved" evidence="2">
    <location>
        <begin position="295"/>
        <end position="517"/>
    </location>
</feature>
<protein>
    <recommendedName>
        <fullName evidence="2">SAC3/GANP/THP3 conserved domain-containing protein</fullName>
    </recommendedName>
</protein>
<dbReference type="Pfam" id="PF03399">
    <property type="entry name" value="SAC3_GANP"/>
    <property type="match status" value="1"/>
</dbReference>
<dbReference type="InterPro" id="IPR005062">
    <property type="entry name" value="SAC3/GANP/THP3_conserved"/>
</dbReference>
<comment type="caution">
    <text evidence="3">The sequence shown here is derived from an EMBL/GenBank/DDBJ whole genome shotgun (WGS) entry which is preliminary data.</text>
</comment>
<evidence type="ECO:0000313" key="4">
    <source>
        <dbReference type="Proteomes" id="UP000038009"/>
    </source>
</evidence>
<evidence type="ECO:0000256" key="1">
    <source>
        <dbReference type="SAM" id="MobiDB-lite"/>
    </source>
</evidence>
<dbReference type="Gene3D" id="1.25.40.990">
    <property type="match status" value="1"/>
</dbReference>
<dbReference type="VEuPathDB" id="TriTrypDB:Lsey_0102_0100"/>
<sequence>MSRHDVLTVDFLQAHGVKVVSPLRDWLTRVSFLARSQSDEAKRERYEKWALRTVEEAVNAPGGVAAVRWAKQSAVMPSDASDQEPAWWPTGAATSSPQPSNSSRAALFEETLRRAPEELVPFVHQGFSLYDHEVARGQRTYAQVSFVEMLNIAKNLFTKVPLAQRQQLLQQQQSPKEAEFPSPSPPSYIAPPALSESTPHPRRLPKKQLASTSAESPGATAVSSSCSSTPPSTQKRSAVLSTHEPPAKRKCVAAPTGPTSQTDCSFFMQLAGTFEVETARPPVFTGRSAAMERAYTRYEPLVDDIRPLPVLKKAFAYVVHRCQEVQEAEGIKAGQKYLSDQLKGLRQDLRVQNIINAFTVSVYETHARLCLERGDIGEFNQCQAALKHFYEAPTVTPKRCHAEEFFLYRLVYLTLSEQYDSLSTELIHFTNAQMKGATRPGMEIDKEAVSKALSLCNACINGDTPTVCRLLMDFRVEMRYLVRIYLQKLRIMSLKEILTAMKGSLTMRFLMASLGFTPVVEGDSPQQPSHVFWLDGSADEAAVRLAELFKTLKVDLPANFSFEAELQRTKHTGPNPKAHFPSLDAASALKAVNDYLLYLGTRKDAGLG</sequence>
<feature type="compositionally biased region" description="Polar residues" evidence="1">
    <location>
        <begin position="92"/>
        <end position="102"/>
    </location>
</feature>
<feature type="region of interest" description="Disordered" evidence="1">
    <location>
        <begin position="168"/>
        <end position="259"/>
    </location>
</feature>
<dbReference type="PANTHER" id="PTHR12436:SF4">
    <property type="entry name" value="LEUKOCYTE RECEPTOR CLUSTER MEMBER 8"/>
    <property type="match status" value="1"/>
</dbReference>
<dbReference type="InterPro" id="IPR045107">
    <property type="entry name" value="SAC3/GANP/THP3"/>
</dbReference>